<name>A0A7X3SNX8_9HYPH</name>
<feature type="domain" description="Flagellar basal-body/hook protein C-terminal" evidence="7">
    <location>
        <begin position="439"/>
        <end position="477"/>
    </location>
</feature>
<feature type="domain" description="Flagellar hook-associated protein FlgK helical" evidence="8">
    <location>
        <begin position="100"/>
        <end position="310"/>
    </location>
</feature>
<keyword evidence="5" id="KW-0964">Secreted</keyword>
<dbReference type="OrthoDB" id="7181295at2"/>
<gene>
    <name evidence="9" type="primary">flgK</name>
    <name evidence="9" type="ORF">GR328_09435</name>
</gene>
<proteinExistence type="inferred from homology"/>
<evidence type="ECO:0000259" key="7">
    <source>
        <dbReference type="Pfam" id="PF06429"/>
    </source>
</evidence>
<dbReference type="PANTHER" id="PTHR30033">
    <property type="entry name" value="FLAGELLAR HOOK-ASSOCIATED PROTEIN 1"/>
    <property type="match status" value="1"/>
</dbReference>
<evidence type="ECO:0000256" key="6">
    <source>
        <dbReference type="ARBA" id="ARBA00023143"/>
    </source>
</evidence>
<dbReference type="GO" id="GO:0044780">
    <property type="term" value="P:bacterial-type flagellum assembly"/>
    <property type="evidence" value="ECO:0007669"/>
    <property type="project" value="InterPro"/>
</dbReference>
<evidence type="ECO:0000256" key="1">
    <source>
        <dbReference type="ARBA" id="ARBA00004365"/>
    </source>
</evidence>
<comment type="subcellular location">
    <subcellularLocation>
        <location evidence="1">Bacterial flagellum</location>
    </subcellularLocation>
    <subcellularLocation>
        <location evidence="2">Secreted</location>
    </subcellularLocation>
</comment>
<evidence type="ECO:0000256" key="4">
    <source>
        <dbReference type="ARBA" id="ARBA00016244"/>
    </source>
</evidence>
<dbReference type="GO" id="GO:0005198">
    <property type="term" value="F:structural molecule activity"/>
    <property type="evidence" value="ECO:0007669"/>
    <property type="project" value="InterPro"/>
</dbReference>
<sequence length="480" mass="50547">MSLSVAYNTARSSLQASQSQMAIVSRNTAGASDAGYSRKIGVLVTAGGAARVTVMRASDRALLNKMLETTSDAATQKSLLEGLQKLSRTIGDPELDESPAARIGALNNALQQYANAPDDNVLARGFVKAAGDLATSLNQATAEINAIRQETQGQIADSVARINDILAKFKIANDEVMSGSALGRDVSDALDARDYLIAQLSEEIGLTVVPRADNDIALYTDSGVPLFDRLPRAVRYDASIGLEPGKPGGAILIDDIPVTGALSPMPLSSGSLVGLVRVRDEVAVGYQRQLDELARGLIEAFKETDQSGAGQPDMAGVFTYAGGPGVLPSAASIKVNDAIDPTKSPTGAYEKIRDGGINGADYKYGDGTASFSARLFQLVDALKEERGWDESLGLGSKMTLQDFASSSAGWVEAKRQDASQQVSYRETLLAQASEALSNATGVNMDDETALMLQLEKSYSASAKLVSVINQMLQTLLNAVN</sequence>
<evidence type="ECO:0000313" key="9">
    <source>
        <dbReference type="EMBL" id="MXQ11675.1"/>
    </source>
</evidence>
<dbReference type="InterPro" id="IPR010930">
    <property type="entry name" value="Flg_bb/hook_C_dom"/>
</dbReference>
<dbReference type="InterPro" id="IPR053927">
    <property type="entry name" value="FlgK_helical"/>
</dbReference>
<comment type="similarity">
    <text evidence="3">Belongs to the flagella basal body rod proteins family.</text>
</comment>
<evidence type="ECO:0000256" key="2">
    <source>
        <dbReference type="ARBA" id="ARBA00004613"/>
    </source>
</evidence>
<reference evidence="9 10" key="1">
    <citation type="submission" date="2019-12" db="EMBL/GenBank/DDBJ databases">
        <authorList>
            <person name="Yuan C.-G."/>
        </authorList>
    </citation>
    <scope>NUCLEOTIDE SEQUENCE [LARGE SCALE GENOMIC DNA]</scope>
    <source>
        <strain evidence="9 10">KCTC 23863</strain>
    </source>
</reference>
<keyword evidence="9" id="KW-0969">Cilium</keyword>
<comment type="caution">
    <text evidence="9">The sequence shown here is derived from an EMBL/GenBank/DDBJ whole genome shotgun (WGS) entry which is preliminary data.</text>
</comment>
<dbReference type="NCBIfam" id="TIGR02492">
    <property type="entry name" value="flgK_ends"/>
    <property type="match status" value="1"/>
</dbReference>
<keyword evidence="10" id="KW-1185">Reference proteome</keyword>
<dbReference type="PANTHER" id="PTHR30033:SF1">
    <property type="entry name" value="FLAGELLAR HOOK-ASSOCIATED PROTEIN 1"/>
    <property type="match status" value="1"/>
</dbReference>
<dbReference type="RefSeq" id="WP_160884259.1">
    <property type="nucleotide sequence ID" value="NZ_WURB01000005.1"/>
</dbReference>
<protein>
    <recommendedName>
        <fullName evidence="4">Flagellar hook-associated protein 1</fullName>
    </recommendedName>
</protein>
<evidence type="ECO:0000259" key="8">
    <source>
        <dbReference type="Pfam" id="PF22638"/>
    </source>
</evidence>
<reference evidence="9 10" key="2">
    <citation type="submission" date="2020-01" db="EMBL/GenBank/DDBJ databases">
        <title>Microvirga sp. nov., an arsenate reduction bacterium isolated from Tibet hotspring sediments.</title>
        <authorList>
            <person name="Xian W.-D."/>
            <person name="Li W.-J."/>
        </authorList>
    </citation>
    <scope>NUCLEOTIDE SEQUENCE [LARGE SCALE GENOMIC DNA]</scope>
    <source>
        <strain evidence="9 10">KCTC 23863</strain>
    </source>
</reference>
<dbReference type="Pfam" id="PF06429">
    <property type="entry name" value="Flg_bbr_C"/>
    <property type="match status" value="1"/>
</dbReference>
<dbReference type="GO" id="GO:0009424">
    <property type="term" value="C:bacterial-type flagellum hook"/>
    <property type="evidence" value="ECO:0007669"/>
    <property type="project" value="InterPro"/>
</dbReference>
<accession>A0A7X3SNX8</accession>
<dbReference type="EMBL" id="WURB01000005">
    <property type="protein sequence ID" value="MXQ11675.1"/>
    <property type="molecule type" value="Genomic_DNA"/>
</dbReference>
<dbReference type="SUPFAM" id="SSF64518">
    <property type="entry name" value="Phase 1 flagellin"/>
    <property type="match status" value="1"/>
</dbReference>
<keyword evidence="6" id="KW-0975">Bacterial flagellum</keyword>
<evidence type="ECO:0000313" key="10">
    <source>
        <dbReference type="Proteomes" id="UP000436483"/>
    </source>
</evidence>
<dbReference type="Proteomes" id="UP000436483">
    <property type="component" value="Unassembled WGS sequence"/>
</dbReference>
<evidence type="ECO:0000256" key="5">
    <source>
        <dbReference type="ARBA" id="ARBA00022525"/>
    </source>
</evidence>
<keyword evidence="9" id="KW-0966">Cell projection</keyword>
<keyword evidence="9" id="KW-0282">Flagellum</keyword>
<dbReference type="GO" id="GO:0005576">
    <property type="term" value="C:extracellular region"/>
    <property type="evidence" value="ECO:0007669"/>
    <property type="project" value="UniProtKB-SubCell"/>
</dbReference>
<dbReference type="Pfam" id="PF22638">
    <property type="entry name" value="FlgK_D1"/>
    <property type="match status" value="1"/>
</dbReference>
<organism evidence="9 10">
    <name type="scientific">Microvirga makkahensis</name>
    <dbReference type="NCBI Taxonomy" id="1128670"/>
    <lineage>
        <taxon>Bacteria</taxon>
        <taxon>Pseudomonadati</taxon>
        <taxon>Pseudomonadota</taxon>
        <taxon>Alphaproteobacteria</taxon>
        <taxon>Hyphomicrobiales</taxon>
        <taxon>Methylobacteriaceae</taxon>
        <taxon>Microvirga</taxon>
    </lineage>
</organism>
<evidence type="ECO:0000256" key="3">
    <source>
        <dbReference type="ARBA" id="ARBA00009677"/>
    </source>
</evidence>
<dbReference type="AlphaFoldDB" id="A0A7X3SNX8"/>
<dbReference type="InterPro" id="IPR002371">
    <property type="entry name" value="FlgK"/>
</dbReference>